<feature type="region of interest" description="Disordered" evidence="1">
    <location>
        <begin position="96"/>
        <end position="119"/>
    </location>
</feature>
<protein>
    <submittedName>
        <fullName evidence="2">Uncharacterized protein</fullName>
    </submittedName>
</protein>
<organism evidence="2 3">
    <name type="scientific">Steinernema hermaphroditum</name>
    <dbReference type="NCBI Taxonomy" id="289476"/>
    <lineage>
        <taxon>Eukaryota</taxon>
        <taxon>Metazoa</taxon>
        <taxon>Ecdysozoa</taxon>
        <taxon>Nematoda</taxon>
        <taxon>Chromadorea</taxon>
        <taxon>Rhabditida</taxon>
        <taxon>Tylenchina</taxon>
        <taxon>Panagrolaimomorpha</taxon>
        <taxon>Strongyloidoidea</taxon>
        <taxon>Steinernematidae</taxon>
        <taxon>Steinernema</taxon>
    </lineage>
</organism>
<evidence type="ECO:0000313" key="2">
    <source>
        <dbReference type="EMBL" id="KAK0393259.1"/>
    </source>
</evidence>
<proteinExistence type="predicted"/>
<name>A0AA39LDR3_9BILA</name>
<evidence type="ECO:0000313" key="3">
    <source>
        <dbReference type="Proteomes" id="UP001175271"/>
    </source>
</evidence>
<reference evidence="2" key="1">
    <citation type="submission" date="2023-06" db="EMBL/GenBank/DDBJ databases">
        <title>Genomic analysis of the entomopathogenic nematode Steinernema hermaphroditum.</title>
        <authorList>
            <person name="Schwarz E.M."/>
            <person name="Heppert J.K."/>
            <person name="Baniya A."/>
            <person name="Schwartz H.T."/>
            <person name="Tan C.-H."/>
            <person name="Antoshechkin I."/>
            <person name="Sternberg P.W."/>
            <person name="Goodrich-Blair H."/>
            <person name="Dillman A.R."/>
        </authorList>
    </citation>
    <scope>NUCLEOTIDE SEQUENCE</scope>
    <source>
        <strain evidence="2">PS9179</strain>
        <tissue evidence="2">Whole animal</tissue>
    </source>
</reference>
<accession>A0AA39LDR3</accession>
<dbReference type="EMBL" id="JAUCMV010000005">
    <property type="protein sequence ID" value="KAK0393259.1"/>
    <property type="molecule type" value="Genomic_DNA"/>
</dbReference>
<evidence type="ECO:0000256" key="1">
    <source>
        <dbReference type="SAM" id="MobiDB-lite"/>
    </source>
</evidence>
<dbReference type="AlphaFoldDB" id="A0AA39LDR3"/>
<comment type="caution">
    <text evidence="2">The sequence shown here is derived from an EMBL/GenBank/DDBJ whole genome shotgun (WGS) entry which is preliminary data.</text>
</comment>
<keyword evidence="3" id="KW-1185">Reference proteome</keyword>
<dbReference type="Proteomes" id="UP001175271">
    <property type="component" value="Unassembled WGS sequence"/>
</dbReference>
<gene>
    <name evidence="2" type="ORF">QR680_000123</name>
</gene>
<sequence>MKPMIIADDYDRQPKHLRKRIPTLKDRSSTPEKSTAVVTSKDLLEMDDLHVTVASLPFQEENSKTYSSVPLLVTAALRELSAALVLALHFEGNRRDVLGSEGSDVSHGHKKRKDGNGLS</sequence>